<dbReference type="AlphaFoldDB" id="A0A7I8V821"/>
<feature type="compositionally biased region" description="Basic and acidic residues" evidence="8">
    <location>
        <begin position="15"/>
        <end position="31"/>
    </location>
</feature>
<accession>A0A7I8V821</accession>
<dbReference type="PANTHER" id="PTHR23183:SF0">
    <property type="entry name" value="NUCLEOLAR PROTEIN 14"/>
    <property type="match status" value="1"/>
</dbReference>
<reference evidence="9 10" key="1">
    <citation type="submission" date="2020-08" db="EMBL/GenBank/DDBJ databases">
        <authorList>
            <person name="Hejnol A."/>
        </authorList>
    </citation>
    <scope>NUCLEOTIDE SEQUENCE [LARGE SCALE GENOMIC DNA]</scope>
</reference>
<evidence type="ECO:0000256" key="8">
    <source>
        <dbReference type="SAM" id="MobiDB-lite"/>
    </source>
</evidence>
<dbReference type="OrthoDB" id="441771at2759"/>
<dbReference type="Pfam" id="PF04147">
    <property type="entry name" value="Nop14"/>
    <property type="match status" value="2"/>
</dbReference>
<comment type="subcellular location">
    <subcellularLocation>
        <location evidence="1">Nucleus</location>
        <location evidence="1">Nucleolus</location>
    </subcellularLocation>
</comment>
<dbReference type="GO" id="GO:0032040">
    <property type="term" value="C:small-subunit processome"/>
    <property type="evidence" value="ECO:0007669"/>
    <property type="project" value="InterPro"/>
</dbReference>
<evidence type="ECO:0000256" key="4">
    <source>
        <dbReference type="ARBA" id="ARBA00022552"/>
    </source>
</evidence>
<organism evidence="9 10">
    <name type="scientific">Dimorphilus gyrociliatus</name>
    <dbReference type="NCBI Taxonomy" id="2664684"/>
    <lineage>
        <taxon>Eukaryota</taxon>
        <taxon>Metazoa</taxon>
        <taxon>Spiralia</taxon>
        <taxon>Lophotrochozoa</taxon>
        <taxon>Annelida</taxon>
        <taxon>Polychaeta</taxon>
        <taxon>Polychaeta incertae sedis</taxon>
        <taxon>Dinophilidae</taxon>
        <taxon>Dimorphilus</taxon>
    </lineage>
</organism>
<dbReference type="InterPro" id="IPR007276">
    <property type="entry name" value="Nop14"/>
</dbReference>
<keyword evidence="7" id="KW-0175">Coiled coil</keyword>
<feature type="compositionally biased region" description="Basic and acidic residues" evidence="8">
    <location>
        <begin position="263"/>
        <end position="272"/>
    </location>
</feature>
<feature type="coiled-coil region" evidence="7">
    <location>
        <begin position="742"/>
        <end position="798"/>
    </location>
</feature>
<keyword evidence="4" id="KW-0698">rRNA processing</keyword>
<comment type="similarity">
    <text evidence="2">Belongs to the NOP14 family.</text>
</comment>
<evidence type="ECO:0000313" key="9">
    <source>
        <dbReference type="EMBL" id="CAD5112400.1"/>
    </source>
</evidence>
<evidence type="ECO:0000256" key="3">
    <source>
        <dbReference type="ARBA" id="ARBA00022517"/>
    </source>
</evidence>
<evidence type="ECO:0000256" key="6">
    <source>
        <dbReference type="ARBA" id="ARBA00024695"/>
    </source>
</evidence>
<feature type="region of interest" description="Disordered" evidence="8">
    <location>
        <begin position="1"/>
        <end position="59"/>
    </location>
</feature>
<comment type="function">
    <text evidence="6">Involved in nucleolar processing of pre-18S ribosomal RNA. Has a role in the nuclear export of 40S pre-ribosomal subunit to the cytoplasm.</text>
</comment>
<sequence length="801" mass="90961">MGKKKTKRLPRQPKPKKDNPFEIRVNKRKYDVLGQKTLKHEKGRPGQSRTRANEIRSKSLLNDYERRKKASYGGVIDKRIGENDANLDPEEKNLKRWAAERKATNTLMELDHEDVLTHSGRPLSEIERFDDKDLELSDDDDDGIISADIVNEHFGSGNIGSEATKKTWKERMEEIMVESKKRKYERKLEKDRAQELTETVDAEWKDIMHLVAGSASSKDGEVSEKKAVDDYDMAVRSLKFDARALAGDKLVDEEEAKQKKIKQKMEERDKRMKLTNGENGSEKIHASVDDLDDNFAFGKDSKELNSDQGDSDDSDEESESEEDEENGLEGNLEFEEKEDEDGNDEGKEEDASMDSENDDGDPLQDLSDLESDNSDEEGAEDISDSTIKSDQIFVSEDFKSLFANIQMANLSAKEFKSKLEAIKSKGKSLLCDAVVVCKECCQKGNIQLLDVLAPFVYTLAEKNPKSAAACFLNHLTEMKSSLLEGKVSNPAEIILFIKFVVAIFPASDARHCVTTPASVLLSYILKTMKLKSLRQIFLALFGCSIALEYTERARRISPEAVNILNAILKLCISKHSYPFTSTKKLDILNLKDSAKLKHLDEKERVDLKFVLFSCYGSVADDKHKGLVILNTIKVLRKFIECYPKNIGGAEAFWEPVLSTCELFEKSKNHSSLKAKVKHLVNEIKLCYPSKLQSLKRDKQAPVMLKMLEPKFENVEEVGRSHKNNKGKSREKIEKEILHARVKKEKKGAIRELRRDAAFLAKKRLLDDITKDKQRKAKVKRIYSQLAQQEGDYNALQKKKKS</sequence>
<evidence type="ECO:0000256" key="1">
    <source>
        <dbReference type="ARBA" id="ARBA00004604"/>
    </source>
</evidence>
<dbReference type="PANTHER" id="PTHR23183">
    <property type="entry name" value="NOP14"/>
    <property type="match status" value="1"/>
</dbReference>
<keyword evidence="10" id="KW-1185">Reference proteome</keyword>
<evidence type="ECO:0000313" key="10">
    <source>
        <dbReference type="Proteomes" id="UP000549394"/>
    </source>
</evidence>
<keyword evidence="3" id="KW-0690">Ribosome biogenesis</keyword>
<evidence type="ECO:0000256" key="7">
    <source>
        <dbReference type="SAM" id="Coils"/>
    </source>
</evidence>
<dbReference type="GO" id="GO:0030490">
    <property type="term" value="P:maturation of SSU-rRNA"/>
    <property type="evidence" value="ECO:0007669"/>
    <property type="project" value="TreeGrafter"/>
</dbReference>
<protein>
    <submittedName>
        <fullName evidence="9">DgyrCDS1621</fullName>
    </submittedName>
</protein>
<dbReference type="Proteomes" id="UP000549394">
    <property type="component" value="Unassembled WGS sequence"/>
</dbReference>
<dbReference type="EMBL" id="CAJFCJ010000002">
    <property type="protein sequence ID" value="CAD5112400.1"/>
    <property type="molecule type" value="Genomic_DNA"/>
</dbReference>
<evidence type="ECO:0000256" key="2">
    <source>
        <dbReference type="ARBA" id="ARBA00007466"/>
    </source>
</evidence>
<evidence type="ECO:0000256" key="5">
    <source>
        <dbReference type="ARBA" id="ARBA00023242"/>
    </source>
</evidence>
<feature type="compositionally biased region" description="Basic residues" evidence="8">
    <location>
        <begin position="1"/>
        <end position="14"/>
    </location>
</feature>
<comment type="caution">
    <text evidence="9">The sequence shown here is derived from an EMBL/GenBank/DDBJ whole genome shotgun (WGS) entry which is preliminary data.</text>
</comment>
<feature type="region of interest" description="Disordered" evidence="8">
    <location>
        <begin position="247"/>
        <end position="386"/>
    </location>
</feature>
<keyword evidence="5" id="KW-0539">Nucleus</keyword>
<name>A0A7I8V821_9ANNE</name>
<proteinExistence type="inferred from homology"/>
<gene>
    <name evidence="9" type="ORF">DGYR_LOCUS1554</name>
</gene>
<dbReference type="GO" id="GO:0030692">
    <property type="term" value="C:Noc4p-Nop14p complex"/>
    <property type="evidence" value="ECO:0007669"/>
    <property type="project" value="TreeGrafter"/>
</dbReference>
<feature type="compositionally biased region" description="Acidic residues" evidence="8">
    <location>
        <begin position="309"/>
        <end position="383"/>
    </location>
</feature>